<dbReference type="AlphaFoldDB" id="A0AAJ0HPZ3"/>
<sequence length="271" mass="29456">MACKMSAPSHPCTGTNDTVVESDEKDARRDRGIAFPTEPSSLDGRDLVPGSNAQSSAVAASRMAVAQARLGFGCGRHLTRNVFLNLTHQMRTDATRWQPQSLMKRSMGTHPCCEKWFGDAQTLDLASGIGTRPRSATAKKLPSLRATLLAQLAWSLWRSAPLSFARVAALLDATLWLHDTLPHARLPSPPVFPIVQLHQTPPSLAYYAVHEVAHHISLRLVRRSFPQAPTVCLVLFLRCHGGRSPNPRIPESSSASALTFAGKRQGNDATA</sequence>
<feature type="region of interest" description="Disordered" evidence="1">
    <location>
        <begin position="1"/>
        <end position="53"/>
    </location>
</feature>
<keyword evidence="3" id="KW-1185">Reference proteome</keyword>
<dbReference type="EMBL" id="JAUIQD010000002">
    <property type="protein sequence ID" value="KAK3359309.1"/>
    <property type="molecule type" value="Genomic_DNA"/>
</dbReference>
<feature type="region of interest" description="Disordered" evidence="1">
    <location>
        <begin position="247"/>
        <end position="271"/>
    </location>
</feature>
<proteinExistence type="predicted"/>
<dbReference type="Proteomes" id="UP001275084">
    <property type="component" value="Unassembled WGS sequence"/>
</dbReference>
<gene>
    <name evidence="2" type="ORF">B0T25DRAFT_94023</name>
</gene>
<reference evidence="2" key="2">
    <citation type="submission" date="2023-06" db="EMBL/GenBank/DDBJ databases">
        <authorList>
            <consortium name="Lawrence Berkeley National Laboratory"/>
            <person name="Haridas S."/>
            <person name="Hensen N."/>
            <person name="Bonometti L."/>
            <person name="Westerberg I."/>
            <person name="Brannstrom I.O."/>
            <person name="Guillou S."/>
            <person name="Cros-Aarteil S."/>
            <person name="Calhoun S."/>
            <person name="Kuo A."/>
            <person name="Mondo S."/>
            <person name="Pangilinan J."/>
            <person name="Riley R."/>
            <person name="Labutti K."/>
            <person name="Andreopoulos B."/>
            <person name="Lipzen A."/>
            <person name="Chen C."/>
            <person name="Yanf M."/>
            <person name="Daum C."/>
            <person name="Ng V."/>
            <person name="Clum A."/>
            <person name="Steindorff A."/>
            <person name="Ohm R."/>
            <person name="Martin F."/>
            <person name="Silar P."/>
            <person name="Natvig D."/>
            <person name="Lalanne C."/>
            <person name="Gautier V."/>
            <person name="Ament-Velasquez S.L."/>
            <person name="Kruys A."/>
            <person name="Hutchinson M.I."/>
            <person name="Powell A.J."/>
            <person name="Barry K."/>
            <person name="Miller A.N."/>
            <person name="Grigoriev I.V."/>
            <person name="Debuchy R."/>
            <person name="Gladieux P."/>
            <person name="Thoren M.H."/>
            <person name="Johannesson H."/>
        </authorList>
    </citation>
    <scope>NUCLEOTIDE SEQUENCE</scope>
    <source>
        <strain evidence="2">CBS 955.72</strain>
    </source>
</reference>
<protein>
    <submittedName>
        <fullName evidence="2">Uncharacterized protein</fullName>
    </submittedName>
</protein>
<evidence type="ECO:0000313" key="3">
    <source>
        <dbReference type="Proteomes" id="UP001275084"/>
    </source>
</evidence>
<name>A0AAJ0HPZ3_9PEZI</name>
<reference evidence="2" key="1">
    <citation type="journal article" date="2023" name="Mol. Phylogenet. Evol.">
        <title>Genome-scale phylogeny and comparative genomics of the fungal order Sordariales.</title>
        <authorList>
            <person name="Hensen N."/>
            <person name="Bonometti L."/>
            <person name="Westerberg I."/>
            <person name="Brannstrom I.O."/>
            <person name="Guillou S."/>
            <person name="Cros-Aarteil S."/>
            <person name="Calhoun S."/>
            <person name="Haridas S."/>
            <person name="Kuo A."/>
            <person name="Mondo S."/>
            <person name="Pangilinan J."/>
            <person name="Riley R."/>
            <person name="LaButti K."/>
            <person name="Andreopoulos B."/>
            <person name="Lipzen A."/>
            <person name="Chen C."/>
            <person name="Yan M."/>
            <person name="Daum C."/>
            <person name="Ng V."/>
            <person name="Clum A."/>
            <person name="Steindorff A."/>
            <person name="Ohm R.A."/>
            <person name="Martin F."/>
            <person name="Silar P."/>
            <person name="Natvig D.O."/>
            <person name="Lalanne C."/>
            <person name="Gautier V."/>
            <person name="Ament-Velasquez S.L."/>
            <person name="Kruys A."/>
            <person name="Hutchinson M.I."/>
            <person name="Powell A.J."/>
            <person name="Barry K."/>
            <person name="Miller A.N."/>
            <person name="Grigoriev I.V."/>
            <person name="Debuchy R."/>
            <person name="Gladieux P."/>
            <person name="Hiltunen Thoren M."/>
            <person name="Johannesson H."/>
        </authorList>
    </citation>
    <scope>NUCLEOTIDE SEQUENCE</scope>
    <source>
        <strain evidence="2">CBS 955.72</strain>
    </source>
</reference>
<comment type="caution">
    <text evidence="2">The sequence shown here is derived from an EMBL/GenBank/DDBJ whole genome shotgun (WGS) entry which is preliminary data.</text>
</comment>
<evidence type="ECO:0000256" key="1">
    <source>
        <dbReference type="SAM" id="MobiDB-lite"/>
    </source>
</evidence>
<evidence type="ECO:0000313" key="2">
    <source>
        <dbReference type="EMBL" id="KAK3359309.1"/>
    </source>
</evidence>
<organism evidence="2 3">
    <name type="scientific">Lasiosphaeria hispida</name>
    <dbReference type="NCBI Taxonomy" id="260671"/>
    <lineage>
        <taxon>Eukaryota</taxon>
        <taxon>Fungi</taxon>
        <taxon>Dikarya</taxon>
        <taxon>Ascomycota</taxon>
        <taxon>Pezizomycotina</taxon>
        <taxon>Sordariomycetes</taxon>
        <taxon>Sordariomycetidae</taxon>
        <taxon>Sordariales</taxon>
        <taxon>Lasiosphaeriaceae</taxon>
        <taxon>Lasiosphaeria</taxon>
    </lineage>
</organism>
<accession>A0AAJ0HPZ3</accession>